<dbReference type="InterPro" id="IPR003156">
    <property type="entry name" value="DHHA1_dom"/>
</dbReference>
<dbReference type="NCBIfam" id="TIGR00644">
    <property type="entry name" value="recJ"/>
    <property type="match status" value="1"/>
</dbReference>
<evidence type="ECO:0000259" key="7">
    <source>
        <dbReference type="Pfam" id="PF02272"/>
    </source>
</evidence>
<gene>
    <name evidence="9" type="primary">recJ</name>
    <name evidence="9" type="ORF">GH807_00410</name>
</gene>
<dbReference type="Gene3D" id="3.90.1640.30">
    <property type="match status" value="1"/>
</dbReference>
<evidence type="ECO:0000256" key="2">
    <source>
        <dbReference type="ARBA" id="ARBA00019841"/>
    </source>
</evidence>
<keyword evidence="4" id="KW-0378">Hydrolase</keyword>
<dbReference type="InterPro" id="IPR004610">
    <property type="entry name" value="RecJ"/>
</dbReference>
<dbReference type="PANTHER" id="PTHR30255:SF2">
    <property type="entry name" value="SINGLE-STRANDED-DNA-SPECIFIC EXONUCLEASE RECJ"/>
    <property type="match status" value="1"/>
</dbReference>
<evidence type="ECO:0000259" key="8">
    <source>
        <dbReference type="Pfam" id="PF17768"/>
    </source>
</evidence>
<dbReference type="GO" id="GO:0004527">
    <property type="term" value="F:exonuclease activity"/>
    <property type="evidence" value="ECO:0007669"/>
    <property type="project" value="UniProtKB-KW"/>
</dbReference>
<evidence type="ECO:0000259" key="6">
    <source>
        <dbReference type="Pfam" id="PF01368"/>
    </source>
</evidence>
<keyword evidence="5 9" id="KW-0269">Exonuclease</keyword>
<keyword evidence="3" id="KW-0540">Nuclease</keyword>
<dbReference type="Pfam" id="PF02272">
    <property type="entry name" value="DHHA1"/>
    <property type="match status" value="1"/>
</dbReference>
<dbReference type="Gene3D" id="3.10.310.30">
    <property type="match status" value="1"/>
</dbReference>
<comment type="similarity">
    <text evidence="1">Belongs to the RecJ family.</text>
</comment>
<accession>A0ABR6WG71</accession>
<evidence type="ECO:0000256" key="3">
    <source>
        <dbReference type="ARBA" id="ARBA00022722"/>
    </source>
</evidence>
<dbReference type="InterPro" id="IPR041122">
    <property type="entry name" value="RecJ_OB"/>
</dbReference>
<feature type="domain" description="DHHA1" evidence="7">
    <location>
        <begin position="357"/>
        <end position="447"/>
    </location>
</feature>
<sequence length="702" mass="78586">MTVKTKWILRNKKNNIREENRTKLEEDLISSFGLSALAADLLINRGCSSIEEGRCYLEPNLNDLHDPFLFEDMEKVVKRIIDARENNEKICIYGDYDADGTIGTAILLKFMKEQEFDVTYFIPNRLVTGYGLHTSPLQDIIDEGVTLLITVDNGISANEQVDFCNEKKCDVIITDHHECHGSLPKAYGIINPKVPNAAYPFKELCGAGVAFKLVQALGEILDVVIDLQESIECVALATVSDLVPLQDENRCLVSLGLNYLNNGPKNPGLQALMEVSELKTLKAWHFGFVLGPKINAAGRLGEADHVVELLIGTDTKKIMSTACFLRDENKKRQELESKILEEALQTVDSLELYKDEIIVVVGENWHSGVIGIVASRIQEKYYNPVITISVEDGVGKASCRSVDGFNIFEALLSCEELFISFGGHEQAAGFSIKKENIEMMKAKVIDYGKSVDIKKQLIKKVYYDAQINETDITWTTLDELALFEPCGMGNPGIQFLMNNLTAISMGTMGRENNHLRMSLKNGLKAVGFGLGDFYSTQVDVLGGDYNGVMLVCRLDMNEYRGNTTLQLQIKDIKLNPVWQVNMAMQLVKTIVMEENPKQKIEILMNENLLEELKLSVVMIRKIYVLLKKSEEYGVPIQKVGEGSQNVSPFHVLMSCEILREAGLIAYGIKNEIVFSKIIPANEKKDIQNTKLMIKLEKIISDE</sequence>
<comment type="caution">
    <text evidence="9">The sequence shown here is derived from an EMBL/GenBank/DDBJ whole genome shotgun (WGS) entry which is preliminary data.</text>
</comment>
<feature type="domain" description="DDH" evidence="6">
    <location>
        <begin position="89"/>
        <end position="237"/>
    </location>
</feature>
<dbReference type="InterPro" id="IPR001667">
    <property type="entry name" value="DDH_dom"/>
</dbReference>
<evidence type="ECO:0000313" key="9">
    <source>
        <dbReference type="EMBL" id="MBC3795512.1"/>
    </source>
</evidence>
<dbReference type="InterPro" id="IPR051673">
    <property type="entry name" value="SSDNA_exonuclease_RecJ"/>
</dbReference>
<dbReference type="Pfam" id="PF17768">
    <property type="entry name" value="RecJ_OB"/>
    <property type="match status" value="1"/>
</dbReference>
<dbReference type="SUPFAM" id="SSF64182">
    <property type="entry name" value="DHH phosphoesterases"/>
    <property type="match status" value="1"/>
</dbReference>
<protein>
    <recommendedName>
        <fullName evidence="2">Single-stranded-DNA-specific exonuclease RecJ</fullName>
    </recommendedName>
</protein>
<proteinExistence type="inferred from homology"/>
<evidence type="ECO:0000256" key="4">
    <source>
        <dbReference type="ARBA" id="ARBA00022801"/>
    </source>
</evidence>
<dbReference type="Pfam" id="PF01368">
    <property type="entry name" value="DHH"/>
    <property type="match status" value="1"/>
</dbReference>
<organism evidence="9 10">
    <name type="scientific">Acetobacterium tundrae</name>
    <dbReference type="NCBI Taxonomy" id="132932"/>
    <lineage>
        <taxon>Bacteria</taxon>
        <taxon>Bacillati</taxon>
        <taxon>Bacillota</taxon>
        <taxon>Clostridia</taxon>
        <taxon>Eubacteriales</taxon>
        <taxon>Eubacteriaceae</taxon>
        <taxon>Acetobacterium</taxon>
    </lineage>
</organism>
<dbReference type="EMBL" id="WJBB01000001">
    <property type="protein sequence ID" value="MBC3795512.1"/>
    <property type="molecule type" value="Genomic_DNA"/>
</dbReference>
<name>A0ABR6WG71_9FIRM</name>
<dbReference type="InterPro" id="IPR038763">
    <property type="entry name" value="DHH_sf"/>
</dbReference>
<dbReference type="RefSeq" id="WP_148602099.1">
    <property type="nucleotide sequence ID" value="NZ_RXYB01000001.1"/>
</dbReference>
<dbReference type="PANTHER" id="PTHR30255">
    <property type="entry name" value="SINGLE-STRANDED-DNA-SPECIFIC EXONUCLEASE RECJ"/>
    <property type="match status" value="1"/>
</dbReference>
<evidence type="ECO:0000256" key="5">
    <source>
        <dbReference type="ARBA" id="ARBA00022839"/>
    </source>
</evidence>
<feature type="domain" description="RecJ OB" evidence="8">
    <location>
        <begin position="463"/>
        <end position="571"/>
    </location>
</feature>
<evidence type="ECO:0000313" key="10">
    <source>
        <dbReference type="Proteomes" id="UP000653358"/>
    </source>
</evidence>
<evidence type="ECO:0000256" key="1">
    <source>
        <dbReference type="ARBA" id="ARBA00005915"/>
    </source>
</evidence>
<reference evidence="9 10" key="1">
    <citation type="journal article" date="2020" name="mSystems">
        <title>Defining Genomic and Predicted Metabolic Features of the Acetobacterium Genus.</title>
        <authorList>
            <person name="Ross D.E."/>
            <person name="Marshall C.W."/>
            <person name="Gulliver D."/>
            <person name="May H.D."/>
            <person name="Norman R.S."/>
        </authorList>
    </citation>
    <scope>NUCLEOTIDE SEQUENCE [LARGE SCALE GENOMIC DNA]</scope>
    <source>
        <strain evidence="9 10">DSM 9173</strain>
    </source>
</reference>
<dbReference type="Proteomes" id="UP000653358">
    <property type="component" value="Unassembled WGS sequence"/>
</dbReference>
<keyword evidence="10" id="KW-1185">Reference proteome</keyword>